<dbReference type="EMBL" id="JBHUEM010000020">
    <property type="protein sequence ID" value="MFD1737539.1"/>
    <property type="molecule type" value="Genomic_DNA"/>
</dbReference>
<dbReference type="Proteomes" id="UP001597214">
    <property type="component" value="Unassembled WGS sequence"/>
</dbReference>
<gene>
    <name evidence="1" type="ORF">ACFSCX_13345</name>
</gene>
<proteinExistence type="predicted"/>
<keyword evidence="2" id="KW-1185">Reference proteome</keyword>
<organism evidence="1 2">
    <name type="scientific">Bacillus salitolerans</name>
    <dbReference type="NCBI Taxonomy" id="1437434"/>
    <lineage>
        <taxon>Bacteria</taxon>
        <taxon>Bacillati</taxon>
        <taxon>Bacillota</taxon>
        <taxon>Bacilli</taxon>
        <taxon>Bacillales</taxon>
        <taxon>Bacillaceae</taxon>
        <taxon>Bacillus</taxon>
    </lineage>
</organism>
<comment type="caution">
    <text evidence="1">The sequence shown here is derived from an EMBL/GenBank/DDBJ whole genome shotgun (WGS) entry which is preliminary data.</text>
</comment>
<accession>A0ABW4LQS9</accession>
<evidence type="ECO:0000313" key="1">
    <source>
        <dbReference type="EMBL" id="MFD1737539.1"/>
    </source>
</evidence>
<reference evidence="2" key="1">
    <citation type="journal article" date="2019" name="Int. J. Syst. Evol. Microbiol.">
        <title>The Global Catalogue of Microorganisms (GCM) 10K type strain sequencing project: providing services to taxonomists for standard genome sequencing and annotation.</title>
        <authorList>
            <consortium name="The Broad Institute Genomics Platform"/>
            <consortium name="The Broad Institute Genome Sequencing Center for Infectious Disease"/>
            <person name="Wu L."/>
            <person name="Ma J."/>
        </authorList>
    </citation>
    <scope>NUCLEOTIDE SEQUENCE [LARGE SCALE GENOMIC DNA]</scope>
    <source>
        <strain evidence="2">CCUG 49339</strain>
    </source>
</reference>
<sequence length="63" mass="7081">MYDILVVGGLLIIDDFTSEEHCPEEWKDKAEVVKEFWLKHEGLTATKICLTPMSSAIIATNIS</sequence>
<name>A0ABW4LQS9_9BACI</name>
<evidence type="ECO:0000313" key="2">
    <source>
        <dbReference type="Proteomes" id="UP001597214"/>
    </source>
</evidence>
<protein>
    <submittedName>
        <fullName evidence="1">Uncharacterized protein</fullName>
    </submittedName>
</protein>
<dbReference type="RefSeq" id="WP_377928742.1">
    <property type="nucleotide sequence ID" value="NZ_JBHUEM010000020.1"/>
</dbReference>